<evidence type="ECO:0000313" key="2">
    <source>
        <dbReference type="EMBL" id="SVE41687.1"/>
    </source>
</evidence>
<dbReference type="SUPFAM" id="SSF53955">
    <property type="entry name" value="Lysozyme-like"/>
    <property type="match status" value="1"/>
</dbReference>
<name>A0A383DAZ9_9ZZZZ</name>
<dbReference type="EMBL" id="UINC01215811">
    <property type="protein sequence ID" value="SVE41687.1"/>
    <property type="molecule type" value="Genomic_DNA"/>
</dbReference>
<gene>
    <name evidence="2" type="ORF">METZ01_LOCUS494541</name>
</gene>
<organism evidence="2">
    <name type="scientific">marine metagenome</name>
    <dbReference type="NCBI Taxonomy" id="408172"/>
    <lineage>
        <taxon>unclassified sequences</taxon>
        <taxon>metagenomes</taxon>
        <taxon>ecological metagenomes</taxon>
    </lineage>
</organism>
<proteinExistence type="predicted"/>
<reference evidence="2" key="1">
    <citation type="submission" date="2018-05" db="EMBL/GenBank/DDBJ databases">
        <authorList>
            <person name="Lanie J.A."/>
            <person name="Ng W.-L."/>
            <person name="Kazmierczak K.M."/>
            <person name="Andrzejewski T.M."/>
            <person name="Davidsen T.M."/>
            <person name="Wayne K.J."/>
            <person name="Tettelin H."/>
            <person name="Glass J.I."/>
            <person name="Rusch D."/>
            <person name="Podicherti R."/>
            <person name="Tsui H.-C.T."/>
            <person name="Winkler M.E."/>
        </authorList>
    </citation>
    <scope>NUCLEOTIDE SEQUENCE</scope>
</reference>
<sequence>VVSAMRFSSLFTSLLSVLLVASFENPSSDSYGLSPLDFSRVTWEEQVFERSLKNRIAQQISRYKTGLETNHINNLSELIVHEGKKYGHDPLLLTAVIITESSFNNWARSNRGALGLMQIRPATGKELATEVSIQWR</sequence>
<feature type="domain" description="Transglycosylase SLT" evidence="1">
    <location>
        <begin position="78"/>
        <end position="132"/>
    </location>
</feature>
<dbReference type="AlphaFoldDB" id="A0A383DAZ9"/>
<accession>A0A383DAZ9</accession>
<protein>
    <recommendedName>
        <fullName evidence="1">Transglycosylase SLT domain-containing protein</fullName>
    </recommendedName>
</protein>
<feature type="non-terminal residue" evidence="2">
    <location>
        <position position="1"/>
    </location>
</feature>
<dbReference type="Gene3D" id="1.10.530.10">
    <property type="match status" value="1"/>
</dbReference>
<feature type="non-terminal residue" evidence="2">
    <location>
        <position position="136"/>
    </location>
</feature>
<evidence type="ECO:0000259" key="1">
    <source>
        <dbReference type="Pfam" id="PF01464"/>
    </source>
</evidence>
<dbReference type="InterPro" id="IPR008258">
    <property type="entry name" value="Transglycosylase_SLT_dom_1"/>
</dbReference>
<dbReference type="InterPro" id="IPR023346">
    <property type="entry name" value="Lysozyme-like_dom_sf"/>
</dbReference>
<dbReference type="Pfam" id="PF01464">
    <property type="entry name" value="SLT"/>
    <property type="match status" value="1"/>
</dbReference>